<protein>
    <recommendedName>
        <fullName evidence="1">F-box domain-containing protein</fullName>
    </recommendedName>
</protein>
<evidence type="ECO:0000313" key="3">
    <source>
        <dbReference type="Proteomes" id="UP001265746"/>
    </source>
</evidence>
<gene>
    <name evidence="2" type="ORF">N8I77_009722</name>
</gene>
<organism evidence="2 3">
    <name type="scientific">Phomopsis amygdali</name>
    <name type="common">Fusicoccum amygdali</name>
    <dbReference type="NCBI Taxonomy" id="1214568"/>
    <lineage>
        <taxon>Eukaryota</taxon>
        <taxon>Fungi</taxon>
        <taxon>Dikarya</taxon>
        <taxon>Ascomycota</taxon>
        <taxon>Pezizomycotina</taxon>
        <taxon>Sordariomycetes</taxon>
        <taxon>Sordariomycetidae</taxon>
        <taxon>Diaporthales</taxon>
        <taxon>Diaporthaceae</taxon>
        <taxon>Diaporthe</taxon>
    </lineage>
</organism>
<evidence type="ECO:0000259" key="1">
    <source>
        <dbReference type="PROSITE" id="PS50181"/>
    </source>
</evidence>
<name>A0AAD9SA37_PHOAM</name>
<feature type="domain" description="F-box" evidence="1">
    <location>
        <begin position="7"/>
        <end position="51"/>
    </location>
</feature>
<dbReference type="PROSITE" id="PS50181">
    <property type="entry name" value="FBOX"/>
    <property type="match status" value="1"/>
</dbReference>
<evidence type="ECO:0000313" key="2">
    <source>
        <dbReference type="EMBL" id="KAK2603251.1"/>
    </source>
</evidence>
<dbReference type="EMBL" id="JAUJFL010000005">
    <property type="protein sequence ID" value="KAK2603251.1"/>
    <property type="molecule type" value="Genomic_DNA"/>
</dbReference>
<keyword evidence="3" id="KW-1185">Reference proteome</keyword>
<dbReference type="AlphaFoldDB" id="A0AAD9SA37"/>
<dbReference type="Proteomes" id="UP001265746">
    <property type="component" value="Unassembled WGS sequence"/>
</dbReference>
<dbReference type="InterPro" id="IPR001810">
    <property type="entry name" value="F-box_dom"/>
</dbReference>
<reference evidence="2" key="1">
    <citation type="submission" date="2023-06" db="EMBL/GenBank/DDBJ databases">
        <authorList>
            <person name="Noh H."/>
        </authorList>
    </citation>
    <scope>NUCLEOTIDE SEQUENCE</scope>
    <source>
        <strain evidence="2">DUCC20226</strain>
    </source>
</reference>
<comment type="caution">
    <text evidence="2">The sequence shown here is derived from an EMBL/GenBank/DDBJ whole genome shotgun (WGS) entry which is preliminary data.</text>
</comment>
<accession>A0AAD9SA37</accession>
<proteinExistence type="predicted"/>
<sequence length="515" mass="57382">MINHSHSSNLLRLPNEIFDTILGNLHVQDINDLRSICREGRLKTFAFWSRSSFSTRQFMIDHYSLLTLVNISHHPQLSKVLTHLIIRSDEINARGILTSFFRHYLDGDVAPEVFHHWGVAASTQQALLDTGSATKLLSMAISNLPNLNNVSICGSRDFRQLLSHTSTVQDPGFIRRSYGSAAYEVFPRDRGSTRPNSKGFDDRVFSAVLHSVLRCGTQISSIETKLSEDQQLAHLGDEAFNLLPTLNSNAHAVLGGLSKLHLGISLQSNLFSSHDLNNHIHGYSPFTIRLRKFLSFTHNLQWLALDFQLSPKSQSHCSLAAWLCESTGPPHRSAGEDASQIGSNNYSLIHGNPVSITLPFLRRLDLNGLSLPPSSLRAIFTKFDGLTSSTLCEVCLTLCPVGTIPTLGDSEDIDNPWASFFRDSSTLLAKLQVLQLKNLAVLEFRFTSDDVVTSNNEVIFFVPDEGLTKDSQSCPPRSITVTDFEKDALEKLAAKTWLGKTYTRYLERSDDDEEP</sequence>